<evidence type="ECO:0008006" key="4">
    <source>
        <dbReference type="Google" id="ProtNLM"/>
    </source>
</evidence>
<dbReference type="InParanoid" id="B9TBU0"/>
<sequence>MTYCVGMRLNAGLVFLSDSRTNAGVDQVSTARKLSVFEVPGDRMMVMMTAGNLSISQSVRQLVSELKTDDGHSLWTAPNMYEAARVLGHAVRQVHEREAKALTDFGIEFNVSIIFGGQIKGERCRLFQIYSAGNFIEAHDENTYFQIGEAKYGKPIIDRVVTPATSLDDAAKCALISMDSTLRSNVSVGLPLDLLVYESDKLAVSHFVTIDERNEYFQMIRSTWGHQLKSVFDGLEAPRWNAGPETPGNVLHSTNTTSEPVRVPPPSAVPGAACAVHRLQDCARCLRARHGPVGAGRCPAAAGPPARGRQDLPQPARLGGRAGREASGGRLAQAGAGHCRAPDRSDPSPVRRARIRIPAGAARSRRLAAAPGSLRLTHRSPFVNMRPCCSAQQNAAAHNFFALNEWLQLLPAFAMCSRVEKILHVTILITCSISAWRNDFSERNLPKCKYNGATHRDCSMNRSRFTTRVCSFMELFNKSGVLVSAVLVVIGALIACQAQENAIPSSSVIESVAMQIGPAGQPAAERRLQEWADQGSPVAQRELALRYLSHPEKRREAMQLFERAASAGDAQAAVGLVGMSHDANNAARVGRVIKEAATANYVPH</sequence>
<feature type="region of interest" description="Disordered" evidence="1">
    <location>
        <begin position="242"/>
        <end position="262"/>
    </location>
</feature>
<organism evidence="2 3">
    <name type="scientific">Ricinus communis</name>
    <name type="common">Castor bean</name>
    <dbReference type="NCBI Taxonomy" id="3988"/>
    <lineage>
        <taxon>Eukaryota</taxon>
        <taxon>Viridiplantae</taxon>
        <taxon>Streptophyta</taxon>
        <taxon>Embryophyta</taxon>
        <taxon>Tracheophyta</taxon>
        <taxon>Spermatophyta</taxon>
        <taxon>Magnoliopsida</taxon>
        <taxon>eudicotyledons</taxon>
        <taxon>Gunneridae</taxon>
        <taxon>Pentapetalae</taxon>
        <taxon>rosids</taxon>
        <taxon>fabids</taxon>
        <taxon>Malpighiales</taxon>
        <taxon>Euphorbiaceae</taxon>
        <taxon>Acalyphoideae</taxon>
        <taxon>Acalypheae</taxon>
        <taxon>Ricinus</taxon>
    </lineage>
</organism>
<proteinExistence type="predicted"/>
<evidence type="ECO:0000256" key="1">
    <source>
        <dbReference type="SAM" id="MobiDB-lite"/>
    </source>
</evidence>
<dbReference type="CDD" id="cd03765">
    <property type="entry name" value="proteasome_beta_bacterial"/>
    <property type="match status" value="1"/>
</dbReference>
<reference evidence="3" key="1">
    <citation type="journal article" date="2010" name="Nat. Biotechnol.">
        <title>Draft genome sequence of the oilseed species Ricinus communis.</title>
        <authorList>
            <person name="Chan A.P."/>
            <person name="Crabtree J."/>
            <person name="Zhao Q."/>
            <person name="Lorenzi H."/>
            <person name="Orvis J."/>
            <person name="Puiu D."/>
            <person name="Melake-Berhan A."/>
            <person name="Jones K.M."/>
            <person name="Redman J."/>
            <person name="Chen G."/>
            <person name="Cahoon E.B."/>
            <person name="Gedil M."/>
            <person name="Stanke M."/>
            <person name="Haas B.J."/>
            <person name="Wortman J.R."/>
            <person name="Fraser-Liggett C.M."/>
            <person name="Ravel J."/>
            <person name="Rabinowicz P.D."/>
        </authorList>
    </citation>
    <scope>NUCLEOTIDE SEQUENCE [LARGE SCALE GENOMIC DNA]</scope>
    <source>
        <strain evidence="3">cv. Hale</strain>
    </source>
</reference>
<dbReference type="EMBL" id="EQ976748">
    <property type="protein sequence ID" value="EEF26675.1"/>
    <property type="molecule type" value="Genomic_DNA"/>
</dbReference>
<name>B9TBU0_RICCO</name>
<feature type="compositionally biased region" description="Low complexity" evidence="1">
    <location>
        <begin position="294"/>
        <end position="307"/>
    </location>
</feature>
<accession>B9TBU0</accession>
<dbReference type="InterPro" id="IPR029055">
    <property type="entry name" value="Ntn_hydrolases_N"/>
</dbReference>
<dbReference type="Gene3D" id="3.60.20.10">
    <property type="entry name" value="Glutamine Phosphoribosylpyrophosphate, subunit 1, domain 1"/>
    <property type="match status" value="1"/>
</dbReference>
<dbReference type="SUPFAM" id="SSF56235">
    <property type="entry name" value="N-terminal nucleophile aminohydrolases (Ntn hydrolases)"/>
    <property type="match status" value="1"/>
</dbReference>
<evidence type="ECO:0000313" key="3">
    <source>
        <dbReference type="Proteomes" id="UP000008311"/>
    </source>
</evidence>
<feature type="region of interest" description="Disordered" evidence="1">
    <location>
        <begin position="294"/>
        <end position="350"/>
    </location>
</feature>
<dbReference type="SUPFAM" id="SSF81901">
    <property type="entry name" value="HCP-like"/>
    <property type="match status" value="1"/>
</dbReference>
<gene>
    <name evidence="2" type="ORF">RCOM_0365580</name>
</gene>
<dbReference type="InterPro" id="IPR011990">
    <property type="entry name" value="TPR-like_helical_dom_sf"/>
</dbReference>
<dbReference type="Proteomes" id="UP000008311">
    <property type="component" value="Unassembled WGS sequence"/>
</dbReference>
<dbReference type="AlphaFoldDB" id="B9TBU0"/>
<evidence type="ECO:0000313" key="2">
    <source>
        <dbReference type="EMBL" id="EEF26675.1"/>
    </source>
</evidence>
<dbReference type="Gene3D" id="1.25.40.10">
    <property type="entry name" value="Tetratricopeptide repeat domain"/>
    <property type="match status" value="1"/>
</dbReference>
<keyword evidence="3" id="KW-1185">Reference proteome</keyword>
<protein>
    <recommendedName>
        <fullName evidence="4">Peptidase</fullName>
    </recommendedName>
</protein>